<gene>
    <name evidence="2" type="ORF">BD626DRAFT_477135</name>
</gene>
<dbReference type="Proteomes" id="UP000320762">
    <property type="component" value="Unassembled WGS sequence"/>
</dbReference>
<protein>
    <submittedName>
        <fullName evidence="2">Uncharacterized protein</fullName>
    </submittedName>
</protein>
<evidence type="ECO:0000256" key="1">
    <source>
        <dbReference type="SAM" id="MobiDB-lite"/>
    </source>
</evidence>
<dbReference type="EMBL" id="VDMD01000001">
    <property type="protein sequence ID" value="TRM70350.1"/>
    <property type="molecule type" value="Genomic_DNA"/>
</dbReference>
<keyword evidence="3" id="KW-1185">Reference proteome</keyword>
<name>A0A550CZY3_9AGAR</name>
<accession>A0A550CZY3</accession>
<feature type="region of interest" description="Disordered" evidence="1">
    <location>
        <begin position="66"/>
        <end position="90"/>
    </location>
</feature>
<evidence type="ECO:0000313" key="3">
    <source>
        <dbReference type="Proteomes" id="UP000320762"/>
    </source>
</evidence>
<sequence>MDQRMWPERDPAINQQLQDVVKDETLTVVHEAFYQWLDKRKDRGTSELQSLREVSAATTDYMLSLSHSDSGCSRAPSLRPSSTRNDGDSSLPTPVYQALFSSPTLPVPSLPATRLPPGGTAPFPRDLQAVNVFGQSGLSMGPLYLQPAPGYLDTSSYILHGDQSSDVSSSYVASFRPLAVPFDIEEVSSPDCIIDNTYLFNGIMHGTPDRYTSPFAVQTSGIDMNEAPDQVESAESEDIHPMSDEQRLIACLREAASLASSVQPSPEEAHLIRQFTSSVAAALQ</sequence>
<dbReference type="AlphaFoldDB" id="A0A550CZY3"/>
<proteinExistence type="predicted"/>
<comment type="caution">
    <text evidence="2">The sequence shown here is derived from an EMBL/GenBank/DDBJ whole genome shotgun (WGS) entry which is preliminary data.</text>
</comment>
<reference evidence="2 3" key="1">
    <citation type="journal article" date="2019" name="New Phytol.">
        <title>Comparative genomics reveals unique wood-decay strategies and fruiting body development in the Schizophyllaceae.</title>
        <authorList>
            <person name="Almasi E."/>
            <person name="Sahu N."/>
            <person name="Krizsan K."/>
            <person name="Balint B."/>
            <person name="Kovacs G.M."/>
            <person name="Kiss B."/>
            <person name="Cseklye J."/>
            <person name="Drula E."/>
            <person name="Henrissat B."/>
            <person name="Nagy I."/>
            <person name="Chovatia M."/>
            <person name="Adam C."/>
            <person name="LaButti K."/>
            <person name="Lipzen A."/>
            <person name="Riley R."/>
            <person name="Grigoriev I.V."/>
            <person name="Nagy L.G."/>
        </authorList>
    </citation>
    <scope>NUCLEOTIDE SEQUENCE [LARGE SCALE GENOMIC DNA]</scope>
    <source>
        <strain evidence="2 3">NL-1724</strain>
    </source>
</reference>
<feature type="compositionally biased region" description="Polar residues" evidence="1">
    <location>
        <begin position="79"/>
        <end position="90"/>
    </location>
</feature>
<organism evidence="2 3">
    <name type="scientific">Schizophyllum amplum</name>
    <dbReference type="NCBI Taxonomy" id="97359"/>
    <lineage>
        <taxon>Eukaryota</taxon>
        <taxon>Fungi</taxon>
        <taxon>Dikarya</taxon>
        <taxon>Basidiomycota</taxon>
        <taxon>Agaricomycotina</taxon>
        <taxon>Agaricomycetes</taxon>
        <taxon>Agaricomycetidae</taxon>
        <taxon>Agaricales</taxon>
        <taxon>Schizophyllaceae</taxon>
        <taxon>Schizophyllum</taxon>
    </lineage>
</organism>
<evidence type="ECO:0000313" key="2">
    <source>
        <dbReference type="EMBL" id="TRM70350.1"/>
    </source>
</evidence>